<dbReference type="AlphaFoldDB" id="A0A6J6F5P3"/>
<feature type="transmembrane region" description="Helical" evidence="1">
    <location>
        <begin position="30"/>
        <end position="51"/>
    </location>
</feature>
<accession>A0A6J6F5P3</accession>
<proteinExistence type="predicted"/>
<organism evidence="2">
    <name type="scientific">freshwater metagenome</name>
    <dbReference type="NCBI Taxonomy" id="449393"/>
    <lineage>
        <taxon>unclassified sequences</taxon>
        <taxon>metagenomes</taxon>
        <taxon>ecological metagenomes</taxon>
    </lineage>
</organism>
<evidence type="ECO:0000256" key="1">
    <source>
        <dbReference type="SAM" id="Phobius"/>
    </source>
</evidence>
<feature type="transmembrane region" description="Helical" evidence="1">
    <location>
        <begin position="56"/>
        <end position="75"/>
    </location>
</feature>
<name>A0A6J6F5P3_9ZZZZ</name>
<sequence length="115" mass="11825">MRNRILAVSGAALGGLTVASIATVVHAEAFPVVVTASLVVVALYVTALRLVTDDRLVATAGAIAVIATVFMLSQRSAGGSVLIQGNLVGNIWVFGSAVIAGLAIAWPQIRRSERD</sequence>
<keyword evidence="1" id="KW-1133">Transmembrane helix</keyword>
<keyword evidence="1" id="KW-0812">Transmembrane</keyword>
<keyword evidence="1" id="KW-0472">Membrane</keyword>
<feature type="transmembrane region" description="Helical" evidence="1">
    <location>
        <begin position="87"/>
        <end position="106"/>
    </location>
</feature>
<reference evidence="2" key="1">
    <citation type="submission" date="2020-05" db="EMBL/GenBank/DDBJ databases">
        <authorList>
            <person name="Chiriac C."/>
            <person name="Salcher M."/>
            <person name="Ghai R."/>
            <person name="Kavagutti S V."/>
        </authorList>
    </citation>
    <scope>NUCLEOTIDE SEQUENCE</scope>
</reference>
<protein>
    <submittedName>
        <fullName evidence="2">Unannotated protein</fullName>
    </submittedName>
</protein>
<dbReference type="EMBL" id="CAEZUE010000004">
    <property type="protein sequence ID" value="CAB4583856.1"/>
    <property type="molecule type" value="Genomic_DNA"/>
</dbReference>
<gene>
    <name evidence="2" type="ORF">UFOPK1788_00073</name>
</gene>
<evidence type="ECO:0000313" key="2">
    <source>
        <dbReference type="EMBL" id="CAB4583856.1"/>
    </source>
</evidence>